<evidence type="ECO:0000256" key="1">
    <source>
        <dbReference type="SAM" id="SignalP"/>
    </source>
</evidence>
<dbReference type="EMBL" id="JAUEPU010000005">
    <property type="protein sequence ID" value="KAK0502407.1"/>
    <property type="molecule type" value="Genomic_DNA"/>
</dbReference>
<protein>
    <submittedName>
        <fullName evidence="2">Uncharacterized protein</fullName>
    </submittedName>
</protein>
<reference evidence="2" key="1">
    <citation type="submission" date="2023-06" db="EMBL/GenBank/DDBJ databases">
        <authorList>
            <consortium name="Lawrence Berkeley National Laboratory"/>
            <person name="Ahrendt S."/>
            <person name="Sahu N."/>
            <person name="Indic B."/>
            <person name="Wong-Bajracharya J."/>
            <person name="Merenyi Z."/>
            <person name="Ke H.-M."/>
            <person name="Monk M."/>
            <person name="Kocsube S."/>
            <person name="Drula E."/>
            <person name="Lipzen A."/>
            <person name="Balint B."/>
            <person name="Henrissat B."/>
            <person name="Andreopoulos B."/>
            <person name="Martin F.M."/>
            <person name="Harder C.B."/>
            <person name="Rigling D."/>
            <person name="Ford K.L."/>
            <person name="Foster G.D."/>
            <person name="Pangilinan J."/>
            <person name="Papanicolaou A."/>
            <person name="Barry K."/>
            <person name="LaButti K."/>
            <person name="Viragh M."/>
            <person name="Koriabine M."/>
            <person name="Yan M."/>
            <person name="Riley R."/>
            <person name="Champramary S."/>
            <person name="Plett K.L."/>
            <person name="Tsai I.J."/>
            <person name="Slot J."/>
            <person name="Sipos G."/>
            <person name="Plett J."/>
            <person name="Nagy L.G."/>
            <person name="Grigoriev I.V."/>
        </authorList>
    </citation>
    <scope>NUCLEOTIDE SEQUENCE</scope>
    <source>
        <strain evidence="2">HWK02</strain>
    </source>
</reference>
<sequence length="136" mass="15165">MPSNTRALARLFLSILFFVPFSTVVLPQINARADLPSPDMKVMTPLAHNWRASDPGWTSLLVQSAQCYNSDVSDASDISHLSYNIYANIVGDCAWQESGCPITFQNYVDWLYGALSAVNATILPELVWFSPLFGWF</sequence>
<feature type="signal peptide" evidence="1">
    <location>
        <begin position="1"/>
        <end position="27"/>
    </location>
</feature>
<keyword evidence="3" id="KW-1185">Reference proteome</keyword>
<name>A0AA39UTA5_9AGAR</name>
<organism evidence="2 3">
    <name type="scientific">Armillaria luteobubalina</name>
    <dbReference type="NCBI Taxonomy" id="153913"/>
    <lineage>
        <taxon>Eukaryota</taxon>
        <taxon>Fungi</taxon>
        <taxon>Dikarya</taxon>
        <taxon>Basidiomycota</taxon>
        <taxon>Agaricomycotina</taxon>
        <taxon>Agaricomycetes</taxon>
        <taxon>Agaricomycetidae</taxon>
        <taxon>Agaricales</taxon>
        <taxon>Marasmiineae</taxon>
        <taxon>Physalacriaceae</taxon>
        <taxon>Armillaria</taxon>
    </lineage>
</organism>
<gene>
    <name evidence="2" type="ORF">EDD18DRAFT_1100856</name>
</gene>
<evidence type="ECO:0000313" key="3">
    <source>
        <dbReference type="Proteomes" id="UP001175228"/>
    </source>
</evidence>
<accession>A0AA39UTA5</accession>
<feature type="chain" id="PRO_5041275509" evidence="1">
    <location>
        <begin position="28"/>
        <end position="136"/>
    </location>
</feature>
<proteinExistence type="predicted"/>
<keyword evidence="1" id="KW-0732">Signal</keyword>
<dbReference type="Proteomes" id="UP001175228">
    <property type="component" value="Unassembled WGS sequence"/>
</dbReference>
<dbReference type="AlphaFoldDB" id="A0AA39UTA5"/>
<evidence type="ECO:0000313" key="2">
    <source>
        <dbReference type="EMBL" id="KAK0502407.1"/>
    </source>
</evidence>
<comment type="caution">
    <text evidence="2">The sequence shown here is derived from an EMBL/GenBank/DDBJ whole genome shotgun (WGS) entry which is preliminary data.</text>
</comment>